<keyword evidence="3" id="KW-1185">Reference proteome</keyword>
<proteinExistence type="predicted"/>
<accession>A0A550BZ18</accession>
<dbReference type="Proteomes" id="UP000320762">
    <property type="component" value="Unassembled WGS sequence"/>
</dbReference>
<sequence length="63" mass="6895">MRMRGVEGTTSGRGRPDGLLMASIRLSRLPPQLLHFVALKVPPLDSVQPQTPPTFFPGRNPTT</sequence>
<protein>
    <submittedName>
        <fullName evidence="2">Uncharacterized protein</fullName>
    </submittedName>
</protein>
<comment type="caution">
    <text evidence="2">The sequence shown here is derived from an EMBL/GenBank/DDBJ whole genome shotgun (WGS) entry which is preliminary data.</text>
</comment>
<dbReference type="EMBL" id="VDMD01000042">
    <property type="protein sequence ID" value="TRM57802.1"/>
    <property type="molecule type" value="Genomic_DNA"/>
</dbReference>
<evidence type="ECO:0000313" key="3">
    <source>
        <dbReference type="Proteomes" id="UP000320762"/>
    </source>
</evidence>
<evidence type="ECO:0000313" key="2">
    <source>
        <dbReference type="EMBL" id="TRM57802.1"/>
    </source>
</evidence>
<organism evidence="2 3">
    <name type="scientific">Schizophyllum amplum</name>
    <dbReference type="NCBI Taxonomy" id="97359"/>
    <lineage>
        <taxon>Eukaryota</taxon>
        <taxon>Fungi</taxon>
        <taxon>Dikarya</taxon>
        <taxon>Basidiomycota</taxon>
        <taxon>Agaricomycotina</taxon>
        <taxon>Agaricomycetes</taxon>
        <taxon>Agaricomycetidae</taxon>
        <taxon>Agaricales</taxon>
        <taxon>Schizophyllaceae</taxon>
        <taxon>Schizophyllum</taxon>
    </lineage>
</organism>
<reference evidence="2 3" key="1">
    <citation type="journal article" date="2019" name="New Phytol.">
        <title>Comparative genomics reveals unique wood-decay strategies and fruiting body development in the Schizophyllaceae.</title>
        <authorList>
            <person name="Almasi E."/>
            <person name="Sahu N."/>
            <person name="Krizsan K."/>
            <person name="Balint B."/>
            <person name="Kovacs G.M."/>
            <person name="Kiss B."/>
            <person name="Cseklye J."/>
            <person name="Drula E."/>
            <person name="Henrissat B."/>
            <person name="Nagy I."/>
            <person name="Chovatia M."/>
            <person name="Adam C."/>
            <person name="LaButti K."/>
            <person name="Lipzen A."/>
            <person name="Riley R."/>
            <person name="Grigoriev I.V."/>
            <person name="Nagy L.G."/>
        </authorList>
    </citation>
    <scope>NUCLEOTIDE SEQUENCE [LARGE SCALE GENOMIC DNA]</scope>
    <source>
        <strain evidence="2 3">NL-1724</strain>
    </source>
</reference>
<dbReference type="AlphaFoldDB" id="A0A550BZ18"/>
<evidence type="ECO:0000256" key="1">
    <source>
        <dbReference type="SAM" id="MobiDB-lite"/>
    </source>
</evidence>
<name>A0A550BZ18_9AGAR</name>
<gene>
    <name evidence="2" type="ORF">BD626DRAFT_513557</name>
</gene>
<feature type="region of interest" description="Disordered" evidence="1">
    <location>
        <begin position="44"/>
        <end position="63"/>
    </location>
</feature>